<evidence type="ECO:0000313" key="1">
    <source>
        <dbReference type="EMBL" id="SVA14121.1"/>
    </source>
</evidence>
<gene>
    <name evidence="1" type="ORF">METZ01_LOCUS66975</name>
</gene>
<name>A0A381TF43_9ZZZZ</name>
<accession>A0A381TF43</accession>
<proteinExistence type="predicted"/>
<dbReference type="AlphaFoldDB" id="A0A381TF43"/>
<evidence type="ECO:0008006" key="2">
    <source>
        <dbReference type="Google" id="ProtNLM"/>
    </source>
</evidence>
<protein>
    <recommendedName>
        <fullName evidence="2">Transporter</fullName>
    </recommendedName>
</protein>
<dbReference type="EMBL" id="UINC01004410">
    <property type="protein sequence ID" value="SVA14121.1"/>
    <property type="molecule type" value="Genomic_DNA"/>
</dbReference>
<reference evidence="1" key="1">
    <citation type="submission" date="2018-05" db="EMBL/GenBank/DDBJ databases">
        <authorList>
            <person name="Lanie J.A."/>
            <person name="Ng W.-L."/>
            <person name="Kazmierczak K.M."/>
            <person name="Andrzejewski T.M."/>
            <person name="Davidsen T.M."/>
            <person name="Wayne K.J."/>
            <person name="Tettelin H."/>
            <person name="Glass J.I."/>
            <person name="Rusch D."/>
            <person name="Podicherti R."/>
            <person name="Tsui H.-C.T."/>
            <person name="Winkler M.E."/>
        </authorList>
    </citation>
    <scope>NUCLEOTIDE SEQUENCE</scope>
</reference>
<sequence>MDMAPRWSGGYGFQIRYESYGSDLTVNARDINVSFFHKTYFLEGVYTWDRSARITLKLPYQIIEKSDFDILSKNNSFGDLIIAVPLKKYNNYKSYTQNIGVTPQVKIPLDEKMTNVTGPFSGGVSLSYSSESFSFYQLYDIFSWFYNYKDPLLGLDINLGIHPYHDNATNKGLFVIWDATCRWENSYTIIQTGPAFMLYNQNIMMRAELKLPAIETGGKNKLSKGVYMNIGLGFVF</sequence>
<organism evidence="1">
    <name type="scientific">marine metagenome</name>
    <dbReference type="NCBI Taxonomy" id="408172"/>
    <lineage>
        <taxon>unclassified sequences</taxon>
        <taxon>metagenomes</taxon>
        <taxon>ecological metagenomes</taxon>
    </lineage>
</organism>